<feature type="transmembrane region" description="Helical" evidence="8">
    <location>
        <begin position="164"/>
        <end position="182"/>
    </location>
</feature>
<gene>
    <name evidence="10" type="ORF">A130_02680</name>
</gene>
<feature type="transmembrane region" description="Helical" evidence="8">
    <location>
        <begin position="309"/>
        <end position="328"/>
    </location>
</feature>
<feature type="transmembrane region" description="Helical" evidence="8">
    <location>
        <begin position="12"/>
        <end position="33"/>
    </location>
</feature>
<feature type="transmembrane region" description="Helical" evidence="8">
    <location>
        <begin position="218"/>
        <end position="235"/>
    </location>
</feature>
<dbReference type="AlphaFoldDB" id="A0A1E5D642"/>
<feature type="transmembrane region" description="Helical" evidence="8">
    <location>
        <begin position="91"/>
        <end position="108"/>
    </location>
</feature>
<comment type="subcellular location">
    <subcellularLocation>
        <location evidence="1">Cell membrane</location>
        <topology evidence="1">Multi-pass membrane protein</topology>
    </subcellularLocation>
</comment>
<dbReference type="EMBL" id="AJYW02000031">
    <property type="protein sequence ID" value="OEE79062.1"/>
    <property type="molecule type" value="Genomic_DNA"/>
</dbReference>
<feature type="domain" description="ArnT-like N-terminal" evidence="9">
    <location>
        <begin position="33"/>
        <end position="247"/>
    </location>
</feature>
<feature type="transmembrane region" description="Helical" evidence="8">
    <location>
        <begin position="275"/>
        <end position="297"/>
    </location>
</feature>
<keyword evidence="2" id="KW-1003">Cell membrane</keyword>
<accession>A0A1E5D642</accession>
<dbReference type="InterPro" id="IPR050297">
    <property type="entry name" value="LipidA_mod_glycosyltrf_83"/>
</dbReference>
<dbReference type="PANTHER" id="PTHR33908:SF3">
    <property type="entry name" value="UNDECAPRENYL PHOSPHATE-ALPHA-4-AMINO-4-DEOXY-L-ARABINOSE ARABINOSYL TRANSFERASE"/>
    <property type="match status" value="1"/>
</dbReference>
<feature type="transmembrane region" description="Helical" evidence="8">
    <location>
        <begin position="334"/>
        <end position="354"/>
    </location>
</feature>
<dbReference type="GO" id="GO:0000030">
    <property type="term" value="F:mannosyltransferase activity"/>
    <property type="evidence" value="ECO:0007669"/>
    <property type="project" value="InterPro"/>
</dbReference>
<feature type="transmembrane region" description="Helical" evidence="8">
    <location>
        <begin position="361"/>
        <end position="382"/>
    </location>
</feature>
<evidence type="ECO:0000313" key="11">
    <source>
        <dbReference type="Proteomes" id="UP000094165"/>
    </source>
</evidence>
<evidence type="ECO:0000313" key="10">
    <source>
        <dbReference type="EMBL" id="OEE79062.1"/>
    </source>
</evidence>
<name>A0A1E5D642_9VIBR</name>
<keyword evidence="11" id="KW-1185">Reference proteome</keyword>
<evidence type="ECO:0000256" key="5">
    <source>
        <dbReference type="ARBA" id="ARBA00022692"/>
    </source>
</evidence>
<feature type="transmembrane region" description="Helical" evidence="8">
    <location>
        <begin position="140"/>
        <end position="157"/>
    </location>
</feature>
<dbReference type="GO" id="GO:0005886">
    <property type="term" value="C:plasma membrane"/>
    <property type="evidence" value="ECO:0007669"/>
    <property type="project" value="UniProtKB-SubCell"/>
</dbReference>
<evidence type="ECO:0000256" key="1">
    <source>
        <dbReference type="ARBA" id="ARBA00004651"/>
    </source>
</evidence>
<keyword evidence="3 10" id="KW-0328">Glycosyltransferase</keyword>
<evidence type="ECO:0000256" key="7">
    <source>
        <dbReference type="ARBA" id="ARBA00023136"/>
    </source>
</evidence>
<dbReference type="GO" id="GO:0006493">
    <property type="term" value="P:protein O-linked glycosylation"/>
    <property type="evidence" value="ECO:0007669"/>
    <property type="project" value="InterPro"/>
</dbReference>
<keyword evidence="7 8" id="KW-0472">Membrane</keyword>
<evidence type="ECO:0000259" key="9">
    <source>
        <dbReference type="Pfam" id="PF02366"/>
    </source>
</evidence>
<proteinExistence type="predicted"/>
<dbReference type="Pfam" id="PF02366">
    <property type="entry name" value="PMT"/>
    <property type="match status" value="1"/>
</dbReference>
<feature type="transmembrane region" description="Helical" evidence="8">
    <location>
        <begin position="115"/>
        <end position="134"/>
    </location>
</feature>
<keyword evidence="4 10" id="KW-0808">Transferase</keyword>
<organism evidence="10 11">
    <name type="scientific">Vibrio genomosp. F6 str. FF-238</name>
    <dbReference type="NCBI Taxonomy" id="1191298"/>
    <lineage>
        <taxon>Bacteria</taxon>
        <taxon>Pseudomonadati</taxon>
        <taxon>Pseudomonadota</taxon>
        <taxon>Gammaproteobacteria</taxon>
        <taxon>Vibrionales</taxon>
        <taxon>Vibrionaceae</taxon>
        <taxon>Vibrio</taxon>
    </lineage>
</organism>
<dbReference type="GO" id="GO:0016763">
    <property type="term" value="F:pentosyltransferase activity"/>
    <property type="evidence" value="ECO:0007669"/>
    <property type="project" value="TreeGrafter"/>
</dbReference>
<dbReference type="RefSeq" id="WP_017051992.1">
    <property type="nucleotide sequence ID" value="NZ_AJYW02000031.1"/>
</dbReference>
<sequence>MKLNVDIKRNHLWILLGFALLLRLLSLAAYPLMDTTEARYGEMARLMVETGNWLTPQFDYGIPFWGKPPLFTWMSAYGIQIFGLNEFAVRAPHWLAGVATILLIAYMARRVGVSGLVSGIVLATCGIFSIAAGAVMTDMALTLAMTIAMVGFYFCWLDNKATKAGFAWGIIGFLGLAMGLLAKGPVAIVIMGIAVLPWLILQHGFLNGFRELWRRFPIVFGSVAMLCVALPWYILAELKTPGFIDYFIVGEHFKRFVVSGWEGDLYGSAHDEVKGMIWVFWLQAAAPWSIVLPFLAWRRRAMIKEVGTTHHGLFSFLLCWLISPLVLFTAAGNILPAYVLPGIPALGLMIAMLIKEKDLKWFSGVACILPVVLMIALLMLNLGKAERRSDRVIFEQIQDSAPAFYVGKRPFSGQFYSRGQAKRFTSNQQIFNLDRFYLIGKMEPVETLIKDLSLNCRMEFTAVSKRSLFTCMKIENDTTTD</sequence>
<evidence type="ECO:0000256" key="6">
    <source>
        <dbReference type="ARBA" id="ARBA00022989"/>
    </source>
</evidence>
<feature type="transmembrane region" description="Helical" evidence="8">
    <location>
        <begin position="188"/>
        <end position="206"/>
    </location>
</feature>
<evidence type="ECO:0000256" key="8">
    <source>
        <dbReference type="SAM" id="Phobius"/>
    </source>
</evidence>
<dbReference type="PANTHER" id="PTHR33908">
    <property type="entry name" value="MANNOSYLTRANSFERASE YKCB-RELATED"/>
    <property type="match status" value="1"/>
</dbReference>
<dbReference type="Proteomes" id="UP000094165">
    <property type="component" value="Unassembled WGS sequence"/>
</dbReference>
<protein>
    <submittedName>
        <fullName evidence="10">Dolichyl-phosphate-mannose--protein mannosyltransferase</fullName>
    </submittedName>
</protein>
<evidence type="ECO:0000256" key="3">
    <source>
        <dbReference type="ARBA" id="ARBA00022676"/>
    </source>
</evidence>
<dbReference type="InterPro" id="IPR003342">
    <property type="entry name" value="ArnT-like_N"/>
</dbReference>
<reference evidence="10 11" key="1">
    <citation type="journal article" date="2012" name="Science">
        <title>Ecological populations of bacteria act as socially cohesive units of antibiotic production and resistance.</title>
        <authorList>
            <person name="Cordero O.X."/>
            <person name="Wildschutte H."/>
            <person name="Kirkup B."/>
            <person name="Proehl S."/>
            <person name="Ngo L."/>
            <person name="Hussain F."/>
            <person name="Le Roux F."/>
            <person name="Mincer T."/>
            <person name="Polz M.F."/>
        </authorList>
    </citation>
    <scope>NUCLEOTIDE SEQUENCE [LARGE SCALE GENOMIC DNA]</scope>
    <source>
        <strain evidence="10 11">FF-238</strain>
    </source>
</reference>
<evidence type="ECO:0000256" key="2">
    <source>
        <dbReference type="ARBA" id="ARBA00022475"/>
    </source>
</evidence>
<evidence type="ECO:0000256" key="4">
    <source>
        <dbReference type="ARBA" id="ARBA00022679"/>
    </source>
</evidence>
<dbReference type="GO" id="GO:0010041">
    <property type="term" value="P:response to iron(III) ion"/>
    <property type="evidence" value="ECO:0007669"/>
    <property type="project" value="TreeGrafter"/>
</dbReference>
<dbReference type="GO" id="GO:0009103">
    <property type="term" value="P:lipopolysaccharide biosynthetic process"/>
    <property type="evidence" value="ECO:0007669"/>
    <property type="project" value="UniProtKB-ARBA"/>
</dbReference>
<keyword evidence="5 8" id="KW-0812">Transmembrane</keyword>
<comment type="caution">
    <text evidence="10">The sequence shown here is derived from an EMBL/GenBank/DDBJ whole genome shotgun (WGS) entry which is preliminary data.</text>
</comment>
<keyword evidence="6 8" id="KW-1133">Transmembrane helix</keyword>